<protein>
    <recommendedName>
        <fullName evidence="2">YcxB-like C-terminal domain-containing protein</fullName>
    </recommendedName>
</protein>
<organism evidence="3 4">
    <name type="scientific">Compostibacter hankyongensis</name>
    <dbReference type="NCBI Taxonomy" id="1007089"/>
    <lineage>
        <taxon>Bacteria</taxon>
        <taxon>Pseudomonadati</taxon>
        <taxon>Bacteroidota</taxon>
        <taxon>Chitinophagia</taxon>
        <taxon>Chitinophagales</taxon>
        <taxon>Chitinophagaceae</taxon>
        <taxon>Compostibacter</taxon>
    </lineage>
</organism>
<sequence>MQINFRYQKAEVINALRFHFLNRAEIRLFRIALFVLLGIAVLGYFLHMVSLPVVVAIALMLAVLLLAFWYLLPLSIYRKAATFKEFIRLQYNEDGVTIGTHVGERSLSWRSFNSVVETATFHYLYRDKKSFFLVPAQAFRDEAERGDFSRLLRSKFDDYIKK</sequence>
<dbReference type="EMBL" id="BAABFN010000001">
    <property type="protein sequence ID" value="GAA4304319.1"/>
    <property type="molecule type" value="Genomic_DNA"/>
</dbReference>
<evidence type="ECO:0000313" key="4">
    <source>
        <dbReference type="Proteomes" id="UP001501207"/>
    </source>
</evidence>
<keyword evidence="1" id="KW-1133">Transmembrane helix</keyword>
<evidence type="ECO:0000259" key="2">
    <source>
        <dbReference type="Pfam" id="PF14317"/>
    </source>
</evidence>
<reference evidence="4" key="1">
    <citation type="journal article" date="2019" name="Int. J. Syst. Evol. Microbiol.">
        <title>The Global Catalogue of Microorganisms (GCM) 10K type strain sequencing project: providing services to taxonomists for standard genome sequencing and annotation.</title>
        <authorList>
            <consortium name="The Broad Institute Genomics Platform"/>
            <consortium name="The Broad Institute Genome Sequencing Center for Infectious Disease"/>
            <person name="Wu L."/>
            <person name="Ma J."/>
        </authorList>
    </citation>
    <scope>NUCLEOTIDE SEQUENCE [LARGE SCALE GENOMIC DNA]</scope>
    <source>
        <strain evidence="4">JCM 17664</strain>
    </source>
</reference>
<dbReference type="InterPro" id="IPR025588">
    <property type="entry name" value="YcxB-like_C"/>
</dbReference>
<comment type="caution">
    <text evidence="3">The sequence shown here is derived from an EMBL/GenBank/DDBJ whole genome shotgun (WGS) entry which is preliminary data.</text>
</comment>
<keyword evidence="1" id="KW-0472">Membrane</keyword>
<keyword evidence="4" id="KW-1185">Reference proteome</keyword>
<feature type="domain" description="YcxB-like C-terminal" evidence="2">
    <location>
        <begin position="92"/>
        <end position="152"/>
    </location>
</feature>
<accession>A0ABP8FIJ5</accession>
<dbReference type="Proteomes" id="UP001501207">
    <property type="component" value="Unassembled WGS sequence"/>
</dbReference>
<evidence type="ECO:0000256" key="1">
    <source>
        <dbReference type="SAM" id="Phobius"/>
    </source>
</evidence>
<feature type="transmembrane region" description="Helical" evidence="1">
    <location>
        <begin position="53"/>
        <end position="72"/>
    </location>
</feature>
<name>A0ABP8FIJ5_9BACT</name>
<gene>
    <name evidence="3" type="ORF">GCM10023143_08620</name>
</gene>
<dbReference type="RefSeq" id="WP_344975915.1">
    <property type="nucleotide sequence ID" value="NZ_BAABFN010000001.1"/>
</dbReference>
<proteinExistence type="predicted"/>
<keyword evidence="1" id="KW-0812">Transmembrane</keyword>
<feature type="transmembrane region" description="Helical" evidence="1">
    <location>
        <begin position="28"/>
        <end position="47"/>
    </location>
</feature>
<evidence type="ECO:0000313" key="3">
    <source>
        <dbReference type="EMBL" id="GAA4304319.1"/>
    </source>
</evidence>
<dbReference type="Pfam" id="PF14317">
    <property type="entry name" value="YcxB"/>
    <property type="match status" value="1"/>
</dbReference>